<keyword evidence="4" id="KW-0804">Transcription</keyword>
<evidence type="ECO:0000313" key="7">
    <source>
        <dbReference type="Proteomes" id="UP000237466"/>
    </source>
</evidence>
<reference evidence="6 7" key="1">
    <citation type="journal article" date="2018" name="Front. Microbiol.">
        <title>Phylogeny of Vibrio vulnificus from the Analysis of the Core-Genome: Implications for Intra-Species Taxonomy.</title>
        <authorList>
            <person name="Roig F.J."/>
            <person name="Gonzalez-Candelas F."/>
            <person name="Sanjuan E."/>
            <person name="Fouz B."/>
            <person name="Feil E.J."/>
            <person name="Llorens C."/>
            <person name="Baker-Austin C."/>
            <person name="Oliver J.D."/>
            <person name="Danin-Poleg Y."/>
            <person name="Gibas C.J."/>
            <person name="Kashi Y."/>
            <person name="Gulig P.A."/>
            <person name="Morrison S.S."/>
            <person name="Amaro C."/>
        </authorList>
    </citation>
    <scope>NUCLEOTIDE SEQUENCE [LARGE SCALE GENOMIC DNA]</scope>
    <source>
        <strain evidence="6 7">CECT4608</strain>
    </source>
</reference>
<dbReference type="PANTHER" id="PTHR30118">
    <property type="entry name" value="HTH-TYPE TRANSCRIPTIONAL REGULATOR LEUO-RELATED"/>
    <property type="match status" value="1"/>
</dbReference>
<name>A0A2S3R517_VIBVL</name>
<keyword evidence="3" id="KW-0238">DNA-binding</keyword>
<dbReference type="Pfam" id="PF00126">
    <property type="entry name" value="HTH_1"/>
    <property type="match status" value="1"/>
</dbReference>
<proteinExistence type="inferred from homology"/>
<dbReference type="PROSITE" id="PS50931">
    <property type="entry name" value="HTH_LYSR"/>
    <property type="match status" value="1"/>
</dbReference>
<dbReference type="InterPro" id="IPR000847">
    <property type="entry name" value="LysR_HTH_N"/>
</dbReference>
<dbReference type="InterPro" id="IPR005119">
    <property type="entry name" value="LysR_subst-bd"/>
</dbReference>
<dbReference type="InterPro" id="IPR036390">
    <property type="entry name" value="WH_DNA-bd_sf"/>
</dbReference>
<evidence type="ECO:0000259" key="5">
    <source>
        <dbReference type="PROSITE" id="PS50931"/>
    </source>
</evidence>
<dbReference type="Gene3D" id="3.40.190.10">
    <property type="entry name" value="Periplasmic binding protein-like II"/>
    <property type="match status" value="2"/>
</dbReference>
<evidence type="ECO:0000256" key="4">
    <source>
        <dbReference type="ARBA" id="ARBA00023163"/>
    </source>
</evidence>
<dbReference type="EMBL" id="PDGH01000058">
    <property type="protein sequence ID" value="POB48784.1"/>
    <property type="molecule type" value="Genomic_DNA"/>
</dbReference>
<evidence type="ECO:0000313" key="6">
    <source>
        <dbReference type="EMBL" id="POB48784.1"/>
    </source>
</evidence>
<dbReference type="InterPro" id="IPR050389">
    <property type="entry name" value="LysR-type_TF"/>
</dbReference>
<dbReference type="SUPFAM" id="SSF46785">
    <property type="entry name" value="Winged helix' DNA-binding domain"/>
    <property type="match status" value="1"/>
</dbReference>
<keyword evidence="2" id="KW-0805">Transcription regulation</keyword>
<dbReference type="AlphaFoldDB" id="A0A2S3R517"/>
<dbReference type="RefSeq" id="WP_103200055.1">
    <property type="nucleotide sequence ID" value="NZ_JASMUA010000001.1"/>
</dbReference>
<dbReference type="PANTHER" id="PTHR30118:SF7">
    <property type="entry name" value="TRANSCRIPTIONAL REGULATOR LYSR FAMILY"/>
    <property type="match status" value="1"/>
</dbReference>
<organism evidence="6 7">
    <name type="scientific">Vibrio vulnificus</name>
    <dbReference type="NCBI Taxonomy" id="672"/>
    <lineage>
        <taxon>Bacteria</taxon>
        <taxon>Pseudomonadati</taxon>
        <taxon>Pseudomonadota</taxon>
        <taxon>Gammaproteobacteria</taxon>
        <taxon>Vibrionales</taxon>
        <taxon>Vibrionaceae</taxon>
        <taxon>Vibrio</taxon>
    </lineage>
</organism>
<feature type="domain" description="HTH lysR-type" evidence="5">
    <location>
        <begin position="7"/>
        <end position="64"/>
    </location>
</feature>
<comment type="similarity">
    <text evidence="1">Belongs to the LysR transcriptional regulatory family.</text>
</comment>
<dbReference type="Pfam" id="PF03466">
    <property type="entry name" value="LysR_substrate"/>
    <property type="match status" value="1"/>
</dbReference>
<dbReference type="SUPFAM" id="SSF53850">
    <property type="entry name" value="Periplasmic binding protein-like II"/>
    <property type="match status" value="1"/>
</dbReference>
<dbReference type="GO" id="GO:0003677">
    <property type="term" value="F:DNA binding"/>
    <property type="evidence" value="ECO:0007669"/>
    <property type="project" value="UniProtKB-KW"/>
</dbReference>
<comment type="caution">
    <text evidence="6">The sequence shown here is derived from an EMBL/GenBank/DDBJ whole genome shotgun (WGS) entry which is preliminary data.</text>
</comment>
<sequence length="318" mass="35894">MKDIKDLDLNLLKLLQAVVETRNTHAAADKLGISQTSVSRGMAKLRETFGDGLFIRKAHGVEPSELAEKLAEAAEEMFNPILKVVESYQSFEPEAFRGEITLAMNIYFLELYGDGLYAAFSQALPQATFKLVYWQEDSLAELLNGKIDYLIHFSAFPLPQEVYTHKLQDVKLCLVARKDHPILSQTSDWQAIHPLPIVRLAIDGINSKRVPIEELYLAKGYQANFTLVTHSVRVLSSALKHSDAILYGSNFMKVFDSQIGTFPLPAMPKEMREIAISGGYLRTKRGFPLYQLIHQTVQSYFDGVIQPEQSFDRHPSDE</sequence>
<accession>A0A2S3R517</accession>
<evidence type="ECO:0000256" key="1">
    <source>
        <dbReference type="ARBA" id="ARBA00009437"/>
    </source>
</evidence>
<dbReference type="Gene3D" id="1.10.10.10">
    <property type="entry name" value="Winged helix-like DNA-binding domain superfamily/Winged helix DNA-binding domain"/>
    <property type="match status" value="1"/>
</dbReference>
<gene>
    <name evidence="6" type="ORF">CRN52_07230</name>
</gene>
<evidence type="ECO:0000256" key="2">
    <source>
        <dbReference type="ARBA" id="ARBA00023015"/>
    </source>
</evidence>
<dbReference type="GO" id="GO:0003700">
    <property type="term" value="F:DNA-binding transcription factor activity"/>
    <property type="evidence" value="ECO:0007669"/>
    <property type="project" value="InterPro"/>
</dbReference>
<dbReference type="Proteomes" id="UP000237466">
    <property type="component" value="Unassembled WGS sequence"/>
</dbReference>
<evidence type="ECO:0000256" key="3">
    <source>
        <dbReference type="ARBA" id="ARBA00023125"/>
    </source>
</evidence>
<dbReference type="InterPro" id="IPR036388">
    <property type="entry name" value="WH-like_DNA-bd_sf"/>
</dbReference>
<protein>
    <submittedName>
        <fullName evidence="6">Transcriptional regulator</fullName>
    </submittedName>
</protein>